<dbReference type="PANTHER" id="PTHR11362:SF78">
    <property type="entry name" value="PROTEASE INHIBITOR"/>
    <property type="match status" value="1"/>
</dbReference>
<name>A0A1L9S1K5_ASPWE</name>
<dbReference type="AlphaFoldDB" id="A0A1L9S1K5"/>
<dbReference type="GO" id="GO:0046578">
    <property type="term" value="P:regulation of Ras protein signal transduction"/>
    <property type="evidence" value="ECO:0007669"/>
    <property type="project" value="TreeGrafter"/>
</dbReference>
<dbReference type="SUPFAM" id="SSF49777">
    <property type="entry name" value="PEBP-like"/>
    <property type="match status" value="1"/>
</dbReference>
<dbReference type="InterPro" id="IPR008914">
    <property type="entry name" value="PEBP"/>
</dbReference>
<dbReference type="GeneID" id="63745955"/>
<dbReference type="InterPro" id="IPR035810">
    <property type="entry name" value="PEBP_euk"/>
</dbReference>
<evidence type="ECO:0000313" key="1">
    <source>
        <dbReference type="EMBL" id="OJJ41048.1"/>
    </source>
</evidence>
<protein>
    <submittedName>
        <fullName evidence="1">Uncharacterized protein</fullName>
    </submittedName>
</protein>
<dbReference type="EMBL" id="KV878209">
    <property type="protein sequence ID" value="OJJ41048.1"/>
    <property type="molecule type" value="Genomic_DNA"/>
</dbReference>
<dbReference type="GO" id="GO:0030162">
    <property type="term" value="P:regulation of proteolysis"/>
    <property type="evidence" value="ECO:0007669"/>
    <property type="project" value="TreeGrafter"/>
</dbReference>
<evidence type="ECO:0000313" key="2">
    <source>
        <dbReference type="Proteomes" id="UP000184383"/>
    </source>
</evidence>
<keyword evidence="2" id="KW-1185">Reference proteome</keyword>
<dbReference type="InterPro" id="IPR036610">
    <property type="entry name" value="PEBP-like_sf"/>
</dbReference>
<sequence>MTAKSLEAGLSLIENDKSKILGLTIGQHQITPGQVIPKADAKNPPQISLSEPTGNYIVICLDPDAPFPSFSFLGPIMHWVQPGLKASSETTATGQTILTSETSVIINYGPPGPPPGSSPHRYIFLLYEQPEGFQATDHAPEGGKTLKISQRVKYNLSSLEKQMKLGPVVAANYFCSN</sequence>
<accession>A0A1L9S1K5</accession>
<dbReference type="OrthoDB" id="2506647at2759"/>
<gene>
    <name evidence="1" type="ORF">ASPWEDRAFT_167086</name>
</gene>
<proteinExistence type="predicted"/>
<dbReference type="GO" id="GO:0030414">
    <property type="term" value="F:peptidase inhibitor activity"/>
    <property type="evidence" value="ECO:0007669"/>
    <property type="project" value="TreeGrafter"/>
</dbReference>
<dbReference type="STRING" id="1073089.A0A1L9S1K5"/>
<dbReference type="PANTHER" id="PTHR11362">
    <property type="entry name" value="PHOSPHATIDYLETHANOLAMINE-BINDING PROTEIN"/>
    <property type="match status" value="1"/>
</dbReference>
<dbReference type="VEuPathDB" id="FungiDB:ASPWEDRAFT_167086"/>
<dbReference type="Proteomes" id="UP000184383">
    <property type="component" value="Unassembled WGS sequence"/>
</dbReference>
<dbReference type="RefSeq" id="XP_040694724.1">
    <property type="nucleotide sequence ID" value="XM_040830107.1"/>
</dbReference>
<dbReference type="Pfam" id="PF01161">
    <property type="entry name" value="PBP"/>
    <property type="match status" value="1"/>
</dbReference>
<dbReference type="GO" id="GO:0005543">
    <property type="term" value="F:phospholipid binding"/>
    <property type="evidence" value="ECO:0007669"/>
    <property type="project" value="TreeGrafter"/>
</dbReference>
<dbReference type="CDD" id="cd00866">
    <property type="entry name" value="PEBP_euk"/>
    <property type="match status" value="1"/>
</dbReference>
<organism evidence="1 2">
    <name type="scientific">Aspergillus wentii DTO 134E9</name>
    <dbReference type="NCBI Taxonomy" id="1073089"/>
    <lineage>
        <taxon>Eukaryota</taxon>
        <taxon>Fungi</taxon>
        <taxon>Dikarya</taxon>
        <taxon>Ascomycota</taxon>
        <taxon>Pezizomycotina</taxon>
        <taxon>Eurotiomycetes</taxon>
        <taxon>Eurotiomycetidae</taxon>
        <taxon>Eurotiales</taxon>
        <taxon>Aspergillaceae</taxon>
        <taxon>Aspergillus</taxon>
        <taxon>Aspergillus subgen. Cremei</taxon>
    </lineage>
</organism>
<dbReference type="Gene3D" id="3.90.280.10">
    <property type="entry name" value="PEBP-like"/>
    <property type="match status" value="1"/>
</dbReference>
<reference evidence="2" key="1">
    <citation type="journal article" date="2017" name="Genome Biol.">
        <title>Comparative genomics reveals high biological diversity and specific adaptations in the industrially and medically important fungal genus Aspergillus.</title>
        <authorList>
            <person name="de Vries R.P."/>
            <person name="Riley R."/>
            <person name="Wiebenga A."/>
            <person name="Aguilar-Osorio G."/>
            <person name="Amillis S."/>
            <person name="Uchima C.A."/>
            <person name="Anderluh G."/>
            <person name="Asadollahi M."/>
            <person name="Askin M."/>
            <person name="Barry K."/>
            <person name="Battaglia E."/>
            <person name="Bayram O."/>
            <person name="Benocci T."/>
            <person name="Braus-Stromeyer S.A."/>
            <person name="Caldana C."/>
            <person name="Canovas D."/>
            <person name="Cerqueira G.C."/>
            <person name="Chen F."/>
            <person name="Chen W."/>
            <person name="Choi C."/>
            <person name="Clum A."/>
            <person name="Dos Santos R.A."/>
            <person name="Damasio A.R."/>
            <person name="Diallinas G."/>
            <person name="Emri T."/>
            <person name="Fekete E."/>
            <person name="Flipphi M."/>
            <person name="Freyberg S."/>
            <person name="Gallo A."/>
            <person name="Gournas C."/>
            <person name="Habgood R."/>
            <person name="Hainaut M."/>
            <person name="Harispe M.L."/>
            <person name="Henrissat B."/>
            <person name="Hilden K.S."/>
            <person name="Hope R."/>
            <person name="Hossain A."/>
            <person name="Karabika E."/>
            <person name="Karaffa L."/>
            <person name="Karanyi Z."/>
            <person name="Krasevec N."/>
            <person name="Kuo A."/>
            <person name="Kusch H."/>
            <person name="LaButti K."/>
            <person name="Lagendijk E.L."/>
            <person name="Lapidus A."/>
            <person name="Levasseur A."/>
            <person name="Lindquist E."/>
            <person name="Lipzen A."/>
            <person name="Logrieco A.F."/>
            <person name="MacCabe A."/>
            <person name="Maekelae M.R."/>
            <person name="Malavazi I."/>
            <person name="Melin P."/>
            <person name="Meyer V."/>
            <person name="Mielnichuk N."/>
            <person name="Miskei M."/>
            <person name="Molnar A.P."/>
            <person name="Mule G."/>
            <person name="Ngan C.Y."/>
            <person name="Orejas M."/>
            <person name="Orosz E."/>
            <person name="Ouedraogo J.P."/>
            <person name="Overkamp K.M."/>
            <person name="Park H.-S."/>
            <person name="Perrone G."/>
            <person name="Piumi F."/>
            <person name="Punt P.J."/>
            <person name="Ram A.F."/>
            <person name="Ramon A."/>
            <person name="Rauscher S."/>
            <person name="Record E."/>
            <person name="Riano-Pachon D.M."/>
            <person name="Robert V."/>
            <person name="Roehrig J."/>
            <person name="Ruller R."/>
            <person name="Salamov A."/>
            <person name="Salih N.S."/>
            <person name="Samson R.A."/>
            <person name="Sandor E."/>
            <person name="Sanguinetti M."/>
            <person name="Schuetze T."/>
            <person name="Sepcic K."/>
            <person name="Shelest E."/>
            <person name="Sherlock G."/>
            <person name="Sophianopoulou V."/>
            <person name="Squina F.M."/>
            <person name="Sun H."/>
            <person name="Susca A."/>
            <person name="Todd R.B."/>
            <person name="Tsang A."/>
            <person name="Unkles S.E."/>
            <person name="van de Wiele N."/>
            <person name="van Rossen-Uffink D."/>
            <person name="Oliveira J.V."/>
            <person name="Vesth T.C."/>
            <person name="Visser J."/>
            <person name="Yu J.-H."/>
            <person name="Zhou M."/>
            <person name="Andersen M.R."/>
            <person name="Archer D.B."/>
            <person name="Baker S.E."/>
            <person name="Benoit I."/>
            <person name="Brakhage A.A."/>
            <person name="Braus G.H."/>
            <person name="Fischer R."/>
            <person name="Frisvad J.C."/>
            <person name="Goldman G.H."/>
            <person name="Houbraken J."/>
            <person name="Oakley B."/>
            <person name="Pocsi I."/>
            <person name="Scazzocchio C."/>
            <person name="Seiboth B."/>
            <person name="vanKuyk P.A."/>
            <person name="Wortman J."/>
            <person name="Dyer P.S."/>
            <person name="Grigoriev I.V."/>
        </authorList>
    </citation>
    <scope>NUCLEOTIDE SEQUENCE [LARGE SCALE GENOMIC DNA]</scope>
    <source>
        <strain evidence="2">DTO 134E9</strain>
    </source>
</reference>